<sequence length="288" mass="31905">MTTTFEWIETNGVRLHVAFAGPDDGELVVLLHGFPEFWKGMLAPLEAFAAAGYRVVAPDQRGYNLSDKPEGVDAYSLDVLGADVVGLIDAMGHERAHVIGHDWGAAVTWWLAITRPERLGRVAVINVPHPSVLVRQLRRNPRQLARSWYIGAFQLPWLPERVFVGRAGERLAAALARTANPGSFSADYVGDLCRAWSQPGAPTAMLNWYRAALRNRPADPADLTVHEPILILWGVNDVALGRSLAEESLTLCDEGHLVLFDDATHWLLHDEPDRACRMLVDWVAGREL</sequence>
<dbReference type="SUPFAM" id="SSF53474">
    <property type="entry name" value="alpha/beta-Hydrolases"/>
    <property type="match status" value="1"/>
</dbReference>
<name>A0A6J7JGY2_9ZZZZ</name>
<dbReference type="InterPro" id="IPR029058">
    <property type="entry name" value="AB_hydrolase_fold"/>
</dbReference>
<keyword evidence="1" id="KW-0378">Hydrolase</keyword>
<dbReference type="InterPro" id="IPR000073">
    <property type="entry name" value="AB_hydrolase_1"/>
</dbReference>
<protein>
    <submittedName>
        <fullName evidence="3">Unannotated protein</fullName>
    </submittedName>
</protein>
<evidence type="ECO:0000313" key="3">
    <source>
        <dbReference type="EMBL" id="CAB4941874.1"/>
    </source>
</evidence>
<proteinExistence type="predicted"/>
<dbReference type="Gene3D" id="3.40.50.1820">
    <property type="entry name" value="alpha/beta hydrolase"/>
    <property type="match status" value="1"/>
</dbReference>
<feature type="domain" description="AB hydrolase-1" evidence="2">
    <location>
        <begin position="27"/>
        <end position="272"/>
    </location>
</feature>
<accession>A0A6J7JGY2</accession>
<evidence type="ECO:0000256" key="1">
    <source>
        <dbReference type="ARBA" id="ARBA00022801"/>
    </source>
</evidence>
<dbReference type="PANTHER" id="PTHR43329">
    <property type="entry name" value="EPOXIDE HYDROLASE"/>
    <property type="match status" value="1"/>
</dbReference>
<gene>
    <name evidence="3" type="ORF">UFOPK3773_00910</name>
</gene>
<evidence type="ECO:0000259" key="2">
    <source>
        <dbReference type="Pfam" id="PF00561"/>
    </source>
</evidence>
<reference evidence="3" key="1">
    <citation type="submission" date="2020-05" db="EMBL/GenBank/DDBJ databases">
        <authorList>
            <person name="Chiriac C."/>
            <person name="Salcher M."/>
            <person name="Ghai R."/>
            <person name="Kavagutti S V."/>
        </authorList>
    </citation>
    <scope>NUCLEOTIDE SEQUENCE</scope>
</reference>
<dbReference type="GO" id="GO:0016787">
    <property type="term" value="F:hydrolase activity"/>
    <property type="evidence" value="ECO:0007669"/>
    <property type="project" value="UniProtKB-KW"/>
</dbReference>
<dbReference type="PRINTS" id="PR00111">
    <property type="entry name" value="ABHYDROLASE"/>
</dbReference>
<organism evidence="3">
    <name type="scientific">freshwater metagenome</name>
    <dbReference type="NCBI Taxonomy" id="449393"/>
    <lineage>
        <taxon>unclassified sequences</taxon>
        <taxon>metagenomes</taxon>
        <taxon>ecological metagenomes</taxon>
    </lineage>
</organism>
<dbReference type="InterPro" id="IPR000639">
    <property type="entry name" value="Epox_hydrolase-like"/>
</dbReference>
<dbReference type="AlphaFoldDB" id="A0A6J7JGY2"/>
<dbReference type="Pfam" id="PF00561">
    <property type="entry name" value="Abhydrolase_1"/>
    <property type="match status" value="1"/>
</dbReference>
<dbReference type="PRINTS" id="PR00412">
    <property type="entry name" value="EPOXHYDRLASE"/>
</dbReference>
<dbReference type="EMBL" id="CAFBNF010000085">
    <property type="protein sequence ID" value="CAB4941874.1"/>
    <property type="molecule type" value="Genomic_DNA"/>
</dbReference>